<dbReference type="Pfam" id="PF02525">
    <property type="entry name" value="Flavodoxin_2"/>
    <property type="match status" value="1"/>
</dbReference>
<dbReference type="NCBIfam" id="NF010075">
    <property type="entry name" value="PRK13556.1"/>
    <property type="match status" value="1"/>
</dbReference>
<reference evidence="8" key="1">
    <citation type="submission" date="2020-12" db="EMBL/GenBank/DDBJ databases">
        <title>Clostridium thailandense sp. nov., a novel acetogenic bacterium isolated from peat land soil in Thailand.</title>
        <authorList>
            <person name="Chaikitkaew S."/>
            <person name="Birkeland N.K."/>
        </authorList>
    </citation>
    <scope>NUCLEOTIDE SEQUENCE</scope>
    <source>
        <strain evidence="8">DSM 17425</strain>
    </source>
</reference>
<dbReference type="EMBL" id="JAEEGB010000006">
    <property type="protein sequence ID" value="MBI6872257.1"/>
    <property type="molecule type" value="Genomic_DNA"/>
</dbReference>
<comment type="similarity">
    <text evidence="6">Belongs to the azoreductase type 1 family.</text>
</comment>
<dbReference type="InterPro" id="IPR023048">
    <property type="entry name" value="NADH:quinone_OxRdtase_FMN_depd"/>
</dbReference>
<dbReference type="AlphaFoldDB" id="A0A934HWJ3"/>
<evidence type="ECO:0000256" key="3">
    <source>
        <dbReference type="ARBA" id="ARBA00023002"/>
    </source>
</evidence>
<keyword evidence="2 6" id="KW-0288">FMN</keyword>
<dbReference type="RefSeq" id="WP_246517116.1">
    <property type="nucleotide sequence ID" value="NZ_JAEEGB010000006.1"/>
</dbReference>
<organism evidence="8 9">
    <name type="scientific">Clostridium aciditolerans</name>
    <dbReference type="NCBI Taxonomy" id="339861"/>
    <lineage>
        <taxon>Bacteria</taxon>
        <taxon>Bacillati</taxon>
        <taxon>Bacillota</taxon>
        <taxon>Clostridia</taxon>
        <taxon>Eubacteriales</taxon>
        <taxon>Clostridiaceae</taxon>
        <taxon>Clostridium</taxon>
    </lineage>
</organism>
<name>A0A934HWJ3_9CLOT</name>
<evidence type="ECO:0000256" key="5">
    <source>
        <dbReference type="ARBA" id="ARBA00048542"/>
    </source>
</evidence>
<dbReference type="HAMAP" id="MF_01216">
    <property type="entry name" value="Azoreductase_type1"/>
    <property type="match status" value="1"/>
</dbReference>
<protein>
    <recommendedName>
        <fullName evidence="6">FMN dependent NADH:quinone oxidoreductase</fullName>
        <ecNumber evidence="6">1.6.5.-</ecNumber>
    </recommendedName>
    <alternativeName>
        <fullName evidence="6">Azo-dye reductase</fullName>
    </alternativeName>
    <alternativeName>
        <fullName evidence="6">FMN-dependent NADH-azo compound oxidoreductase</fullName>
    </alternativeName>
    <alternativeName>
        <fullName evidence="6">FMN-dependent NADH-azoreductase</fullName>
        <ecNumber evidence="6">1.7.1.17</ecNumber>
    </alternativeName>
</protein>
<evidence type="ECO:0000259" key="7">
    <source>
        <dbReference type="Pfam" id="PF02525"/>
    </source>
</evidence>
<keyword evidence="9" id="KW-1185">Reference proteome</keyword>
<dbReference type="PANTHER" id="PTHR43741">
    <property type="entry name" value="FMN-DEPENDENT NADH-AZOREDUCTASE 1"/>
    <property type="match status" value="1"/>
</dbReference>
<keyword evidence="1 6" id="KW-0285">Flavoprotein</keyword>
<comment type="catalytic activity">
    <reaction evidence="5">
        <text>N,N-dimethyl-1,4-phenylenediamine + anthranilate + 2 NAD(+) = 2-(4-dimethylaminophenyl)diazenylbenzoate + 2 NADH + 2 H(+)</text>
        <dbReference type="Rhea" id="RHEA:55872"/>
        <dbReference type="ChEBI" id="CHEBI:15378"/>
        <dbReference type="ChEBI" id="CHEBI:15783"/>
        <dbReference type="ChEBI" id="CHEBI:16567"/>
        <dbReference type="ChEBI" id="CHEBI:57540"/>
        <dbReference type="ChEBI" id="CHEBI:57945"/>
        <dbReference type="ChEBI" id="CHEBI:71579"/>
        <dbReference type="EC" id="1.7.1.17"/>
    </reaction>
    <physiologicalReaction direction="right-to-left" evidence="5">
        <dbReference type="Rhea" id="RHEA:55874"/>
    </physiologicalReaction>
</comment>
<dbReference type="InterPro" id="IPR050104">
    <property type="entry name" value="FMN-dep_NADH:Q_OxRdtase_AzoR1"/>
</dbReference>
<gene>
    <name evidence="6" type="primary">azoR</name>
    <name evidence="8" type="ORF">I6U51_05980</name>
</gene>
<dbReference type="EC" id="1.7.1.17" evidence="6"/>
<keyword evidence="4 6" id="KW-0520">NAD</keyword>
<feature type="domain" description="Flavodoxin-like fold" evidence="7">
    <location>
        <begin position="19"/>
        <end position="223"/>
    </location>
</feature>
<feature type="binding site" evidence="6">
    <location>
        <begin position="34"/>
        <end position="36"/>
    </location>
    <ligand>
        <name>FMN</name>
        <dbReference type="ChEBI" id="CHEBI:58210"/>
    </ligand>
</feature>
<dbReference type="SUPFAM" id="SSF52218">
    <property type="entry name" value="Flavoproteins"/>
    <property type="match status" value="1"/>
</dbReference>
<evidence type="ECO:0000313" key="9">
    <source>
        <dbReference type="Proteomes" id="UP000622687"/>
    </source>
</evidence>
<comment type="function">
    <text evidence="6">Also exhibits azoreductase activity. Catalyzes the reductive cleavage of the azo bond in aromatic azo compounds to the corresponding amines.</text>
</comment>
<dbReference type="InterPro" id="IPR029039">
    <property type="entry name" value="Flavoprotein-like_sf"/>
</dbReference>
<dbReference type="Proteomes" id="UP000622687">
    <property type="component" value="Unassembled WGS sequence"/>
</dbReference>
<comment type="function">
    <text evidence="6">Quinone reductase that provides resistance to thiol-specific stress caused by electrophilic quinones.</text>
</comment>
<keyword evidence="3 6" id="KW-0560">Oxidoreductase</keyword>
<accession>A0A934HWJ3</accession>
<dbReference type="GO" id="GO:0016655">
    <property type="term" value="F:oxidoreductase activity, acting on NAD(P)H, quinone or similar compound as acceptor"/>
    <property type="evidence" value="ECO:0007669"/>
    <property type="project" value="InterPro"/>
</dbReference>
<comment type="subunit">
    <text evidence="6">Homodimer.</text>
</comment>
<proteinExistence type="inferred from homology"/>
<dbReference type="PANTHER" id="PTHR43741:SF7">
    <property type="entry name" value="FMN-DEPENDENT NADH:QUINONE OXIDOREDUCTASE"/>
    <property type="match status" value="1"/>
</dbReference>
<dbReference type="GO" id="GO:0009055">
    <property type="term" value="F:electron transfer activity"/>
    <property type="evidence" value="ECO:0007669"/>
    <property type="project" value="UniProtKB-UniRule"/>
</dbReference>
<evidence type="ECO:0000256" key="6">
    <source>
        <dbReference type="HAMAP-Rule" id="MF_01216"/>
    </source>
</evidence>
<comment type="caution">
    <text evidence="6">Lacks conserved residue(s) required for the propagation of feature annotation.</text>
</comment>
<comment type="catalytic activity">
    <reaction evidence="6">
        <text>2 a quinone + NADH + H(+) = 2 a 1,4-benzosemiquinone + NAD(+)</text>
        <dbReference type="Rhea" id="RHEA:65952"/>
        <dbReference type="ChEBI" id="CHEBI:15378"/>
        <dbReference type="ChEBI" id="CHEBI:57540"/>
        <dbReference type="ChEBI" id="CHEBI:57945"/>
        <dbReference type="ChEBI" id="CHEBI:132124"/>
        <dbReference type="ChEBI" id="CHEBI:134225"/>
    </reaction>
</comment>
<evidence type="ECO:0000256" key="2">
    <source>
        <dbReference type="ARBA" id="ARBA00022643"/>
    </source>
</evidence>
<dbReference type="EC" id="1.6.5.-" evidence="6"/>
<evidence type="ECO:0000256" key="4">
    <source>
        <dbReference type="ARBA" id="ARBA00023027"/>
    </source>
</evidence>
<comment type="caution">
    <text evidence="8">The sequence shown here is derived from an EMBL/GenBank/DDBJ whole genome shotgun (WGS) entry which is preliminary data.</text>
</comment>
<evidence type="ECO:0000313" key="8">
    <source>
        <dbReference type="EMBL" id="MBI6872257.1"/>
    </source>
</evidence>
<comment type="cofactor">
    <cofactor evidence="6">
        <name>FMN</name>
        <dbReference type="ChEBI" id="CHEBI:58210"/>
    </cofactor>
    <text evidence="6">Binds 1 FMN per subunit.</text>
</comment>
<dbReference type="GO" id="GO:0016652">
    <property type="term" value="F:oxidoreductase activity, acting on NAD(P)H as acceptor"/>
    <property type="evidence" value="ECO:0007669"/>
    <property type="project" value="UniProtKB-UniRule"/>
</dbReference>
<dbReference type="InterPro" id="IPR003680">
    <property type="entry name" value="Flavodoxin_fold"/>
</dbReference>
<dbReference type="Gene3D" id="3.40.50.360">
    <property type="match status" value="1"/>
</dbReference>
<sequence length="228" mass="25549">MFEFIKNIFKNEKENVKMSKVLYITANPKSKEYSYSLSVGSAFIDAYKNANPNDEIIPVDLYKMEIPLIDEVVFSAWDKFGKGFSFENLTSEEQSKIAAMNDILEQFISVDKYVFVTPFWNFTVPPKMKAYIDNICIAGKTFKYTDNGPVGLLTDKKAVHIQARGGVYSSGPAVDLEMGDKYINTILNFIGINDKESIIVEGVSAMPDKAEEIKASAVAKAKEVAKRF</sequence>
<dbReference type="GO" id="GO:0010181">
    <property type="term" value="F:FMN binding"/>
    <property type="evidence" value="ECO:0007669"/>
    <property type="project" value="UniProtKB-UniRule"/>
</dbReference>
<evidence type="ECO:0000256" key="1">
    <source>
        <dbReference type="ARBA" id="ARBA00022630"/>
    </source>
</evidence>